<dbReference type="EMBL" id="GBXM01011147">
    <property type="protein sequence ID" value="JAH97430.1"/>
    <property type="molecule type" value="Transcribed_RNA"/>
</dbReference>
<proteinExistence type="predicted"/>
<reference evidence="1" key="1">
    <citation type="submission" date="2014-11" db="EMBL/GenBank/DDBJ databases">
        <authorList>
            <person name="Amaro Gonzalez C."/>
        </authorList>
    </citation>
    <scope>NUCLEOTIDE SEQUENCE</scope>
</reference>
<evidence type="ECO:0000313" key="1">
    <source>
        <dbReference type="EMBL" id="JAH97430.1"/>
    </source>
</evidence>
<protein>
    <submittedName>
        <fullName evidence="1">Uncharacterized protein</fullName>
    </submittedName>
</protein>
<name>A0A0E9X6D5_ANGAN</name>
<accession>A0A0E9X6D5</accession>
<reference evidence="1" key="2">
    <citation type="journal article" date="2015" name="Fish Shellfish Immunol.">
        <title>Early steps in the European eel (Anguilla anguilla)-Vibrio vulnificus interaction in the gills: Role of the RtxA13 toxin.</title>
        <authorList>
            <person name="Callol A."/>
            <person name="Pajuelo D."/>
            <person name="Ebbesson L."/>
            <person name="Teles M."/>
            <person name="MacKenzie S."/>
            <person name="Amaro C."/>
        </authorList>
    </citation>
    <scope>NUCLEOTIDE SEQUENCE</scope>
</reference>
<dbReference type="AlphaFoldDB" id="A0A0E9X6D5"/>
<sequence length="91" mass="10614">MNVLCLYFPLKKLKKKIFGYKLFYDENINNDSYYHHCYQYENTTNMKPIQNNFESIAVGMSHDLQERGLDRGTDASFIWGGGTLLCPFCSL</sequence>
<organism evidence="1">
    <name type="scientific">Anguilla anguilla</name>
    <name type="common">European freshwater eel</name>
    <name type="synonym">Muraena anguilla</name>
    <dbReference type="NCBI Taxonomy" id="7936"/>
    <lineage>
        <taxon>Eukaryota</taxon>
        <taxon>Metazoa</taxon>
        <taxon>Chordata</taxon>
        <taxon>Craniata</taxon>
        <taxon>Vertebrata</taxon>
        <taxon>Euteleostomi</taxon>
        <taxon>Actinopterygii</taxon>
        <taxon>Neopterygii</taxon>
        <taxon>Teleostei</taxon>
        <taxon>Anguilliformes</taxon>
        <taxon>Anguillidae</taxon>
        <taxon>Anguilla</taxon>
    </lineage>
</organism>